<protein>
    <submittedName>
        <fullName evidence="1">Uncharacterized protein</fullName>
    </submittedName>
</protein>
<dbReference type="KEGG" id="dpf:ON006_11765"/>
<gene>
    <name evidence="1" type="ORF">ON006_11765</name>
</gene>
<dbReference type="AlphaFoldDB" id="A0A9E8NDD3"/>
<evidence type="ECO:0000313" key="2">
    <source>
        <dbReference type="Proteomes" id="UP001164653"/>
    </source>
</evidence>
<name>A0A9E8NDD3_9BACT</name>
<reference evidence="1" key="1">
    <citation type="submission" date="2022-11" db="EMBL/GenBank/DDBJ databases">
        <title>Dyadobacter pollutisoli sp. nov., isolated from plastic dumped soil.</title>
        <authorList>
            <person name="Kim J.M."/>
            <person name="Kim K.R."/>
            <person name="Lee J.K."/>
            <person name="Hao L."/>
            <person name="Jeon C.O."/>
        </authorList>
    </citation>
    <scope>NUCLEOTIDE SEQUENCE</scope>
    <source>
        <strain evidence="1">U1</strain>
    </source>
</reference>
<keyword evidence="2" id="KW-1185">Reference proteome</keyword>
<proteinExistence type="predicted"/>
<evidence type="ECO:0000313" key="1">
    <source>
        <dbReference type="EMBL" id="WAC14615.1"/>
    </source>
</evidence>
<dbReference type="EMBL" id="CP112998">
    <property type="protein sequence ID" value="WAC14615.1"/>
    <property type="molecule type" value="Genomic_DNA"/>
</dbReference>
<dbReference type="RefSeq" id="WP_244819984.1">
    <property type="nucleotide sequence ID" value="NZ_CP112998.1"/>
</dbReference>
<sequence length="84" mass="9842">MNTQTNSAESMDSTYLAYGQEVKELLNYGTPANFIEELWSIYSDCMAYQKEGGYNPRTSDNFLTFRELVFFFQRVRKLEKEVEG</sequence>
<dbReference type="Proteomes" id="UP001164653">
    <property type="component" value="Chromosome"/>
</dbReference>
<organism evidence="1 2">
    <name type="scientific">Dyadobacter pollutisoli</name>
    <dbReference type="NCBI Taxonomy" id="2910158"/>
    <lineage>
        <taxon>Bacteria</taxon>
        <taxon>Pseudomonadati</taxon>
        <taxon>Bacteroidota</taxon>
        <taxon>Cytophagia</taxon>
        <taxon>Cytophagales</taxon>
        <taxon>Spirosomataceae</taxon>
        <taxon>Dyadobacter</taxon>
    </lineage>
</organism>
<accession>A0A9E8NDD3</accession>